<feature type="region of interest" description="Disordered" evidence="5">
    <location>
        <begin position="1"/>
        <end position="27"/>
    </location>
</feature>
<reference evidence="7 8" key="1">
    <citation type="submission" date="2018-09" db="EMBL/GenBank/DDBJ databases">
        <title>Discovery and Ecogenomic Context for Candidatus Cryosericales, a Global Caldiserica Order Active in Thawing Permafrost.</title>
        <authorList>
            <person name="Martinez M.A."/>
            <person name="Woodcroft B.J."/>
            <person name="Ignacio Espinoza J.C."/>
            <person name="Zayed A."/>
            <person name="Singleton C.M."/>
            <person name="Boyd J."/>
            <person name="Li Y.-F."/>
            <person name="Purvine S."/>
            <person name="Maughan H."/>
            <person name="Hodgkins S.B."/>
            <person name="Anderson D."/>
            <person name="Sederholm M."/>
            <person name="Temperton B."/>
            <person name="Saleska S.R."/>
            <person name="Tyson G.W."/>
            <person name="Rich V.I."/>
        </authorList>
    </citation>
    <scope>NUCLEOTIDE SEQUENCE [LARGE SCALE GENOMIC DNA]</scope>
    <source>
        <strain evidence="7 8">SMC2</strain>
    </source>
</reference>
<feature type="compositionally biased region" description="Gly residues" evidence="5">
    <location>
        <begin position="14"/>
        <end position="25"/>
    </location>
</feature>
<dbReference type="GO" id="GO:0005524">
    <property type="term" value="F:ATP binding"/>
    <property type="evidence" value="ECO:0007669"/>
    <property type="project" value="UniProtKB-KW"/>
</dbReference>
<evidence type="ECO:0000256" key="4">
    <source>
        <dbReference type="ARBA" id="ARBA00023136"/>
    </source>
</evidence>
<keyword evidence="4 6" id="KW-0472">Membrane</keyword>
<dbReference type="EMBL" id="QXIX01000012">
    <property type="protein sequence ID" value="RIE15258.1"/>
    <property type="molecule type" value="Genomic_DNA"/>
</dbReference>
<dbReference type="SUPFAM" id="SSF90123">
    <property type="entry name" value="ABC transporter transmembrane region"/>
    <property type="match status" value="1"/>
</dbReference>
<protein>
    <submittedName>
        <fullName evidence="7">ABC transporter ATP-binding protein</fullName>
    </submittedName>
</protein>
<feature type="non-terminal residue" evidence="7">
    <location>
        <position position="182"/>
    </location>
</feature>
<accession>A0ABX9MG00</accession>
<keyword evidence="7" id="KW-0547">Nucleotide-binding</keyword>
<evidence type="ECO:0000256" key="3">
    <source>
        <dbReference type="ARBA" id="ARBA00022989"/>
    </source>
</evidence>
<evidence type="ECO:0000313" key="8">
    <source>
        <dbReference type="Proteomes" id="UP000265724"/>
    </source>
</evidence>
<sequence length="182" mass="19406">MSDDTRKERPIATGGPGPMGGGPRGLRGVVEKPKDFRGTTRRLMQYLKPQTAKLMIVFALAIASTAFAVYGPKISGNAVNQLMNGFVAKSMVSGISKAQEQSVPQIQKVLQGMQTAQDAAVTQAQAAVKKQFDATLATQKQQAYTQAEAQATKIITTNPPKELVAAEQQVQAAVTKQFDATL</sequence>
<evidence type="ECO:0000313" key="7">
    <source>
        <dbReference type="EMBL" id="RIE15258.1"/>
    </source>
</evidence>
<proteinExistence type="predicted"/>
<dbReference type="Proteomes" id="UP000265724">
    <property type="component" value="Unassembled WGS sequence"/>
</dbReference>
<evidence type="ECO:0000256" key="2">
    <source>
        <dbReference type="ARBA" id="ARBA00022692"/>
    </source>
</evidence>
<comment type="caution">
    <text evidence="7">The sequence shown here is derived from an EMBL/GenBank/DDBJ whole genome shotgun (WGS) entry which is preliminary data.</text>
</comment>
<keyword evidence="3 6" id="KW-1133">Transmembrane helix</keyword>
<organism evidence="7 8">
    <name type="scientific">Candidatus Cryosericum hinesii</name>
    <dbReference type="NCBI Taxonomy" id="2290915"/>
    <lineage>
        <taxon>Bacteria</taxon>
        <taxon>Pseudomonadati</taxon>
        <taxon>Caldisericota/Cryosericota group</taxon>
        <taxon>Candidatus Cryosericota</taxon>
        <taxon>Candidatus Cryosericia</taxon>
        <taxon>Candidatus Cryosericales</taxon>
        <taxon>Candidatus Cryosericaceae</taxon>
        <taxon>Candidatus Cryosericum</taxon>
    </lineage>
</organism>
<dbReference type="InterPro" id="IPR036640">
    <property type="entry name" value="ABC1_TM_sf"/>
</dbReference>
<name>A0ABX9MG00_9BACT</name>
<dbReference type="Gene3D" id="1.20.1560.10">
    <property type="entry name" value="ABC transporter type 1, transmembrane domain"/>
    <property type="match status" value="1"/>
</dbReference>
<feature type="transmembrane region" description="Helical" evidence="6">
    <location>
        <begin position="51"/>
        <end position="71"/>
    </location>
</feature>
<keyword evidence="7" id="KW-0067">ATP-binding</keyword>
<comment type="subcellular location">
    <subcellularLocation>
        <location evidence="1">Cell membrane</location>
        <topology evidence="1">Multi-pass membrane protein</topology>
    </subcellularLocation>
</comment>
<evidence type="ECO:0000256" key="5">
    <source>
        <dbReference type="SAM" id="MobiDB-lite"/>
    </source>
</evidence>
<evidence type="ECO:0000256" key="6">
    <source>
        <dbReference type="SAM" id="Phobius"/>
    </source>
</evidence>
<keyword evidence="8" id="KW-1185">Reference proteome</keyword>
<gene>
    <name evidence="7" type="ORF">SMC2_01600</name>
</gene>
<evidence type="ECO:0000256" key="1">
    <source>
        <dbReference type="ARBA" id="ARBA00004651"/>
    </source>
</evidence>
<feature type="compositionally biased region" description="Basic and acidic residues" evidence="5">
    <location>
        <begin position="1"/>
        <end position="10"/>
    </location>
</feature>
<keyword evidence="2 6" id="KW-0812">Transmembrane</keyword>